<dbReference type="EMBL" id="LSMT01000248">
    <property type="protein sequence ID" value="PFX22169.1"/>
    <property type="molecule type" value="Genomic_DNA"/>
</dbReference>
<evidence type="ECO:0000259" key="2">
    <source>
        <dbReference type="Pfam" id="PF17921"/>
    </source>
</evidence>
<dbReference type="InterPro" id="IPR008737">
    <property type="entry name" value="DUF1758"/>
</dbReference>
<dbReference type="Pfam" id="PF17921">
    <property type="entry name" value="Integrase_H2C2"/>
    <property type="match status" value="1"/>
</dbReference>
<organism evidence="3 4">
    <name type="scientific">Stylophora pistillata</name>
    <name type="common">Smooth cauliflower coral</name>
    <dbReference type="NCBI Taxonomy" id="50429"/>
    <lineage>
        <taxon>Eukaryota</taxon>
        <taxon>Metazoa</taxon>
        <taxon>Cnidaria</taxon>
        <taxon>Anthozoa</taxon>
        <taxon>Hexacorallia</taxon>
        <taxon>Scleractinia</taxon>
        <taxon>Astrocoeniina</taxon>
        <taxon>Pocilloporidae</taxon>
        <taxon>Stylophora</taxon>
    </lineage>
</organism>
<accession>A0A2B4RZE1</accession>
<feature type="domain" description="DUF1758" evidence="1">
    <location>
        <begin position="281"/>
        <end position="411"/>
    </location>
</feature>
<gene>
    <name evidence="3" type="ORF">AWC38_SpisGene13294</name>
</gene>
<dbReference type="Gene3D" id="2.40.70.10">
    <property type="entry name" value="Acid Proteases"/>
    <property type="match status" value="1"/>
</dbReference>
<dbReference type="PANTHER" id="PTHR47331">
    <property type="entry name" value="PHD-TYPE DOMAIN-CONTAINING PROTEIN"/>
    <property type="match status" value="1"/>
</dbReference>
<dbReference type="GO" id="GO:0004190">
    <property type="term" value="F:aspartic-type endopeptidase activity"/>
    <property type="evidence" value="ECO:0007669"/>
    <property type="project" value="InterPro"/>
</dbReference>
<dbReference type="InterPro" id="IPR041588">
    <property type="entry name" value="Integrase_H2C2"/>
</dbReference>
<reference evidence="4" key="1">
    <citation type="journal article" date="2017" name="bioRxiv">
        <title>Comparative analysis of the genomes of Stylophora pistillata and Acropora digitifera provides evidence for extensive differences between species of corals.</title>
        <authorList>
            <person name="Voolstra C.R."/>
            <person name="Li Y."/>
            <person name="Liew Y.J."/>
            <person name="Baumgarten S."/>
            <person name="Zoccola D."/>
            <person name="Flot J.-F."/>
            <person name="Tambutte S."/>
            <person name="Allemand D."/>
            <person name="Aranda M."/>
        </authorList>
    </citation>
    <scope>NUCLEOTIDE SEQUENCE [LARGE SCALE GENOMIC DNA]</scope>
</reference>
<proteinExistence type="predicted"/>
<dbReference type="InterPro" id="IPR005312">
    <property type="entry name" value="DUF1759"/>
</dbReference>
<protein>
    <recommendedName>
        <fullName evidence="5">CCHC-type domain-containing protein</fullName>
    </recommendedName>
</protein>
<dbReference type="OrthoDB" id="5965925at2759"/>
<dbReference type="InterPro" id="IPR008042">
    <property type="entry name" value="Retrotrans_Pao"/>
</dbReference>
<feature type="domain" description="Integrase zinc-binding" evidence="2">
    <location>
        <begin position="865"/>
        <end position="913"/>
    </location>
</feature>
<dbReference type="Pfam" id="PF05380">
    <property type="entry name" value="Peptidase_A17"/>
    <property type="match status" value="1"/>
</dbReference>
<name>A0A2B4RZE1_STYPI</name>
<dbReference type="PROSITE" id="PS00141">
    <property type="entry name" value="ASP_PROTEASE"/>
    <property type="match status" value="1"/>
</dbReference>
<dbReference type="GO" id="GO:0006508">
    <property type="term" value="P:proteolysis"/>
    <property type="evidence" value="ECO:0007669"/>
    <property type="project" value="InterPro"/>
</dbReference>
<dbReference type="Pfam" id="PF05585">
    <property type="entry name" value="DUF1758"/>
    <property type="match status" value="1"/>
</dbReference>
<evidence type="ECO:0000313" key="3">
    <source>
        <dbReference type="EMBL" id="PFX22169.1"/>
    </source>
</evidence>
<dbReference type="AlphaFoldDB" id="A0A2B4RZE1"/>
<dbReference type="PANTHER" id="PTHR47331:SF1">
    <property type="entry name" value="GAG-LIKE PROTEIN"/>
    <property type="match status" value="1"/>
</dbReference>
<evidence type="ECO:0008006" key="5">
    <source>
        <dbReference type="Google" id="ProtNLM"/>
    </source>
</evidence>
<dbReference type="InterPro" id="IPR001969">
    <property type="entry name" value="Aspartic_peptidase_AS"/>
</dbReference>
<dbReference type="InterPro" id="IPR021109">
    <property type="entry name" value="Peptidase_aspartic_dom_sf"/>
</dbReference>
<evidence type="ECO:0000259" key="1">
    <source>
        <dbReference type="Pfam" id="PF05585"/>
    </source>
</evidence>
<keyword evidence="4" id="KW-1185">Reference proteome</keyword>
<dbReference type="Pfam" id="PF03564">
    <property type="entry name" value="DUF1759"/>
    <property type="match status" value="1"/>
</dbReference>
<dbReference type="Proteomes" id="UP000225706">
    <property type="component" value="Unassembled WGS sequence"/>
</dbReference>
<evidence type="ECO:0000313" key="4">
    <source>
        <dbReference type="Proteomes" id="UP000225706"/>
    </source>
</evidence>
<sequence length="985" mass="111587">MGTEKVPNIKSANATFITKKKLFLRGCLVTEKRKRVSKFPAMIRTDADRKALLNAIHCNPSVGPVAKINYLRAQPEGDAADVSSGLLLTNTNYEQSIKLLKERYGQNEVIPNVHYNSLMDLPTSSSQTSALRKNYDLIEKHLRSLKALGENIKSKILMSLIMAKLPKDVLVHLTDQKNDGYEWTVQLLRDQSHRKEKIKGHCFICLKQGHQQKNCAVKKACDYCKQRNRHHRSLCIKTFPVEKSSEMTHSVTGPLSATAATEHILLSSDEQVLMQTATVEVENLQKSRKVTTRLLLDSGSQRTYITNKLAEKLQLQITGSETLTVYTFGASKPRELHTPITELQLLTKGGSSLHLRINVLPTITSNLQRTYFNPEKFSHLLKDNPLADSIPSTTETANTDLLLGNDSYCDIFFGRVKCHDHKPDSSISMLTYTFTPSSVNLSARSDDKQQLAAQKTQLEEFWKLETLGIREPVQENEDDKALQKFNETIHFENGQYQVTWPWKEESPSLPANYKLAMGRLPKVALDADVEKAFLQVGLQPDDRDNIPECDGTSAETVKVLGTSWNLTTDTIFINGSRNLSSNVNTKREALQSVSRIYDPLGLFSPATLNAKLFIQELWKQEKHWDETFSQSSQQSWNKIYENLTPMSSQSLPRYVGGDEHRLFCFTDASAKAYSAAVYLYSSVNAKATDNLLTDHPSQWPSWKSTQFDSKMSEQNTKQFPGPRVMYETTTLAGIPRESSKIILNKPVAPFGISERNYSSLTKLLRVSAWALRFIRKLQKKSTTKEQLTSDEISQAKVMWEKYVQKSAFTPEINTVKKNSRNNLTNQLGLQLDEHGVLRCHGRLISENLPEHTAFPKLLPRNHVFTSLVINGFHEKLMHADASHTLAATRREFWIPQGRATVRRVLLKCLRCGLYQGGPHRMPAMAPYPRSRIQESPSFTYTCLDYLEPLYVKVSRPSATQKVWLCLFTCLAVRAIHLLSIQLCMQ</sequence>
<comment type="caution">
    <text evidence="3">The sequence shown here is derived from an EMBL/GenBank/DDBJ whole genome shotgun (WGS) entry which is preliminary data.</text>
</comment>